<evidence type="ECO:0000313" key="12">
    <source>
        <dbReference type="Proteomes" id="UP000184510"/>
    </source>
</evidence>
<evidence type="ECO:0000256" key="4">
    <source>
        <dbReference type="ARBA" id="ARBA00022679"/>
    </source>
</evidence>
<reference evidence="11 12" key="1">
    <citation type="submission" date="2016-11" db="EMBL/GenBank/DDBJ databases">
        <authorList>
            <person name="Jaros S."/>
            <person name="Januszkiewicz K."/>
            <person name="Wedrychowicz H."/>
        </authorList>
    </citation>
    <scope>NUCLEOTIDE SEQUENCE [LARGE SCALE GENOMIC DNA]</scope>
    <source>
        <strain evidence="11 12">DSM 18772</strain>
    </source>
</reference>
<dbReference type="PANTHER" id="PTHR43757">
    <property type="entry name" value="AMINOMETHYLTRANSFERASE"/>
    <property type="match status" value="1"/>
</dbReference>
<dbReference type="AlphaFoldDB" id="A0A1M6GRU8"/>
<dbReference type="InterPro" id="IPR029043">
    <property type="entry name" value="GcvT/YgfZ_C"/>
</dbReference>
<evidence type="ECO:0000256" key="5">
    <source>
        <dbReference type="ARBA" id="ARBA00031395"/>
    </source>
</evidence>
<comment type="function">
    <text evidence="7">The glycine cleavage system catalyzes the degradation of glycine.</text>
</comment>
<sequence>MRRGAECEWLTQVTLAIMFPPVMSETIQETPLAALHIELGAKMIPFAGWNMPVQYTSIMDEHTAVREDVGIFDISHMGQFFLSGAGAEEWLNGMLANDVNKLAVGEAQYTFMLNEQGGVIDDLIIYRFGEDQIFLVVNASMIDVDFAWLNKHLKDGLTLTNESDAWAGMAVQGPNAVATYAKLFPGRTLPSRNGIDKWEEDGQSFIVCRTGYTGEDGFEFFCGAAEGSAWFQKFVDAGAKPCGLGARDSLRLEVCYPLNGSDLSPERTPLQAGLGFFCALDTDFIGADVLRKQKENGLGERLVAIKYTGKGAPPRAHYGVFSKEGEQLGELSSGVLSPSLREGIAMAYLPVEFAKVGTLIDIDVRGRKFEAKVVKKPFYKKD</sequence>
<dbReference type="Proteomes" id="UP000184510">
    <property type="component" value="Unassembled WGS sequence"/>
</dbReference>
<dbReference type="InterPro" id="IPR006222">
    <property type="entry name" value="GCVT_N"/>
</dbReference>
<dbReference type="FunFam" id="3.30.70.1400:FF:000001">
    <property type="entry name" value="Aminomethyltransferase"/>
    <property type="match status" value="1"/>
</dbReference>
<protein>
    <recommendedName>
        <fullName evidence="2 7">Aminomethyltransferase</fullName>
        <ecNumber evidence="2 7">2.1.2.10</ecNumber>
    </recommendedName>
    <alternativeName>
        <fullName evidence="5 7">Glycine cleavage system T protein</fullName>
    </alternativeName>
</protein>
<comment type="catalytic activity">
    <reaction evidence="6 7">
        <text>N(6)-[(R)-S(8)-aminomethyldihydrolipoyl]-L-lysyl-[protein] + (6S)-5,6,7,8-tetrahydrofolate = N(6)-[(R)-dihydrolipoyl]-L-lysyl-[protein] + (6R)-5,10-methylene-5,6,7,8-tetrahydrofolate + NH4(+)</text>
        <dbReference type="Rhea" id="RHEA:16945"/>
        <dbReference type="Rhea" id="RHEA-COMP:10475"/>
        <dbReference type="Rhea" id="RHEA-COMP:10492"/>
        <dbReference type="ChEBI" id="CHEBI:15636"/>
        <dbReference type="ChEBI" id="CHEBI:28938"/>
        <dbReference type="ChEBI" id="CHEBI:57453"/>
        <dbReference type="ChEBI" id="CHEBI:83100"/>
        <dbReference type="ChEBI" id="CHEBI:83143"/>
        <dbReference type="EC" id="2.1.2.10"/>
    </reaction>
</comment>
<dbReference type="GO" id="GO:0008483">
    <property type="term" value="F:transaminase activity"/>
    <property type="evidence" value="ECO:0007669"/>
    <property type="project" value="UniProtKB-KW"/>
</dbReference>
<dbReference type="EC" id="2.1.2.10" evidence="2 7"/>
<keyword evidence="11" id="KW-0489">Methyltransferase</keyword>
<evidence type="ECO:0000256" key="8">
    <source>
        <dbReference type="PIRSR" id="PIRSR006487-1"/>
    </source>
</evidence>
<dbReference type="SUPFAM" id="SSF103025">
    <property type="entry name" value="Folate-binding domain"/>
    <property type="match status" value="1"/>
</dbReference>
<dbReference type="Pfam" id="PF08669">
    <property type="entry name" value="GCV_T_C"/>
    <property type="match status" value="1"/>
</dbReference>
<dbReference type="PANTHER" id="PTHR43757:SF2">
    <property type="entry name" value="AMINOMETHYLTRANSFERASE, MITOCHONDRIAL"/>
    <property type="match status" value="1"/>
</dbReference>
<dbReference type="GO" id="GO:0005960">
    <property type="term" value="C:glycine cleavage complex"/>
    <property type="evidence" value="ECO:0007669"/>
    <property type="project" value="InterPro"/>
</dbReference>
<keyword evidence="4 7" id="KW-0808">Transferase</keyword>
<evidence type="ECO:0000256" key="2">
    <source>
        <dbReference type="ARBA" id="ARBA00012616"/>
    </source>
</evidence>
<organism evidence="11 12">
    <name type="scientific">Rubritalea squalenifaciens DSM 18772</name>
    <dbReference type="NCBI Taxonomy" id="1123071"/>
    <lineage>
        <taxon>Bacteria</taxon>
        <taxon>Pseudomonadati</taxon>
        <taxon>Verrucomicrobiota</taxon>
        <taxon>Verrucomicrobiia</taxon>
        <taxon>Verrucomicrobiales</taxon>
        <taxon>Rubritaleaceae</taxon>
        <taxon>Rubritalea</taxon>
    </lineage>
</organism>
<dbReference type="InterPro" id="IPR028896">
    <property type="entry name" value="GcvT/YgfZ/DmdA"/>
</dbReference>
<dbReference type="STRING" id="1123071.SAMN02745181_1248"/>
<feature type="domain" description="GCVT N-terminal" evidence="9">
    <location>
        <begin position="34"/>
        <end position="281"/>
    </location>
</feature>
<dbReference type="Gene3D" id="2.40.30.110">
    <property type="entry name" value="Aminomethyltransferase beta-barrel domains"/>
    <property type="match status" value="1"/>
</dbReference>
<comment type="subunit">
    <text evidence="7">The glycine cleavage system is composed of four proteins: P, T, L and H.</text>
</comment>
<dbReference type="PIRSF" id="PIRSF006487">
    <property type="entry name" value="GcvT"/>
    <property type="match status" value="1"/>
</dbReference>
<evidence type="ECO:0000259" key="9">
    <source>
        <dbReference type="Pfam" id="PF01571"/>
    </source>
</evidence>
<feature type="binding site" evidence="8">
    <location>
        <position position="219"/>
    </location>
    <ligand>
        <name>substrate</name>
    </ligand>
</feature>
<keyword evidence="12" id="KW-1185">Reference proteome</keyword>
<dbReference type="FunCoup" id="A0A1M6GRU8">
    <property type="interactions" value="495"/>
</dbReference>
<dbReference type="InParanoid" id="A0A1M6GRU8"/>
<feature type="domain" description="Aminomethyltransferase C-terminal" evidence="10">
    <location>
        <begin position="301"/>
        <end position="380"/>
    </location>
</feature>
<evidence type="ECO:0000313" key="11">
    <source>
        <dbReference type="EMBL" id="SHJ12705.1"/>
    </source>
</evidence>
<dbReference type="NCBIfam" id="NF001567">
    <property type="entry name" value="PRK00389.1"/>
    <property type="match status" value="1"/>
</dbReference>
<dbReference type="NCBIfam" id="TIGR00528">
    <property type="entry name" value="gcvT"/>
    <property type="match status" value="1"/>
</dbReference>
<gene>
    <name evidence="7" type="primary">gcvT</name>
    <name evidence="11" type="ORF">SAMN02745181_1248</name>
</gene>
<dbReference type="InterPro" id="IPR013977">
    <property type="entry name" value="GcvT_C"/>
</dbReference>
<evidence type="ECO:0000256" key="3">
    <source>
        <dbReference type="ARBA" id="ARBA00022576"/>
    </source>
</evidence>
<name>A0A1M6GRU8_9BACT</name>
<dbReference type="SUPFAM" id="SSF101790">
    <property type="entry name" value="Aminomethyltransferase beta-barrel domain"/>
    <property type="match status" value="1"/>
</dbReference>
<dbReference type="EMBL" id="FQYR01000003">
    <property type="protein sequence ID" value="SHJ12705.1"/>
    <property type="molecule type" value="Genomic_DNA"/>
</dbReference>
<proteinExistence type="inferred from homology"/>
<dbReference type="GO" id="GO:0004047">
    <property type="term" value="F:aminomethyltransferase activity"/>
    <property type="evidence" value="ECO:0007669"/>
    <property type="project" value="UniProtKB-UniRule"/>
</dbReference>
<dbReference type="Pfam" id="PF01571">
    <property type="entry name" value="GCV_T"/>
    <property type="match status" value="1"/>
</dbReference>
<dbReference type="GO" id="GO:0019464">
    <property type="term" value="P:glycine decarboxylation via glycine cleavage system"/>
    <property type="evidence" value="ECO:0007669"/>
    <property type="project" value="UniProtKB-UniRule"/>
</dbReference>
<accession>A0A1M6GRU8</accession>
<dbReference type="HAMAP" id="MF_00259">
    <property type="entry name" value="GcvT"/>
    <property type="match status" value="1"/>
</dbReference>
<dbReference type="InterPro" id="IPR027266">
    <property type="entry name" value="TrmE/GcvT-like"/>
</dbReference>
<dbReference type="Gene3D" id="3.30.70.1400">
    <property type="entry name" value="Aminomethyltransferase beta-barrel domains"/>
    <property type="match status" value="1"/>
</dbReference>
<keyword evidence="3 7" id="KW-0032">Aminotransferase</keyword>
<dbReference type="Gene3D" id="4.10.1250.10">
    <property type="entry name" value="Aminomethyltransferase fragment"/>
    <property type="match status" value="1"/>
</dbReference>
<dbReference type="GO" id="GO:0008168">
    <property type="term" value="F:methyltransferase activity"/>
    <property type="evidence" value="ECO:0007669"/>
    <property type="project" value="UniProtKB-KW"/>
</dbReference>
<dbReference type="GO" id="GO:0032259">
    <property type="term" value="P:methylation"/>
    <property type="evidence" value="ECO:0007669"/>
    <property type="project" value="UniProtKB-KW"/>
</dbReference>
<evidence type="ECO:0000256" key="1">
    <source>
        <dbReference type="ARBA" id="ARBA00008609"/>
    </source>
</evidence>
<evidence type="ECO:0000256" key="7">
    <source>
        <dbReference type="HAMAP-Rule" id="MF_00259"/>
    </source>
</evidence>
<evidence type="ECO:0000256" key="6">
    <source>
        <dbReference type="ARBA" id="ARBA00047665"/>
    </source>
</evidence>
<evidence type="ECO:0000259" key="10">
    <source>
        <dbReference type="Pfam" id="PF08669"/>
    </source>
</evidence>
<comment type="similarity">
    <text evidence="1 7">Belongs to the GcvT family.</text>
</comment>
<dbReference type="Gene3D" id="3.30.1360.120">
    <property type="entry name" value="Probable tRNA modification gtpase trme, domain 1"/>
    <property type="match status" value="1"/>
</dbReference>
<dbReference type="InterPro" id="IPR022903">
    <property type="entry name" value="GcvT_bac"/>
</dbReference>
<dbReference type="InterPro" id="IPR006223">
    <property type="entry name" value="GcvT"/>
</dbReference>
<dbReference type="GO" id="GO:0005829">
    <property type="term" value="C:cytosol"/>
    <property type="evidence" value="ECO:0007669"/>
    <property type="project" value="TreeGrafter"/>
</dbReference>